<dbReference type="EMBL" id="JACIFO010000007">
    <property type="protein sequence ID" value="MBB4119566.1"/>
    <property type="molecule type" value="Genomic_DNA"/>
</dbReference>
<dbReference type="AlphaFoldDB" id="A0A840EVM0"/>
<protein>
    <submittedName>
        <fullName evidence="3">16S rRNA (Guanine(966)-N(2))-methyltransferase RsmD</fullName>
    </submittedName>
</protein>
<dbReference type="PROSITE" id="PS00092">
    <property type="entry name" value="N6_MTASE"/>
    <property type="match status" value="1"/>
</dbReference>
<sequence length="180" mass="20451">MRIISGTYKGKRIIAPKNLPIRPTKDMAKEALFNILTNKFDFQETKILDLFSGSGNITYEFISRGSTEITAVDSHYACVKFIQQTTTNTFNTPIDTIKSDVFAFLAHTNEKFDIIFADPPYDFSLDKFTEIADLCIENKLLNLNGILIIEHDTHTDLSVHNCFAESRKYGGTVFSFFKNI</sequence>
<proteinExistence type="predicted"/>
<name>A0A840EVM0_9FLAO</name>
<dbReference type="GO" id="GO:0003676">
    <property type="term" value="F:nucleic acid binding"/>
    <property type="evidence" value="ECO:0007669"/>
    <property type="project" value="InterPro"/>
</dbReference>
<keyword evidence="1 3" id="KW-0489">Methyltransferase</keyword>
<dbReference type="InterPro" id="IPR029063">
    <property type="entry name" value="SAM-dependent_MTases_sf"/>
</dbReference>
<comment type="caution">
    <text evidence="3">The sequence shown here is derived from an EMBL/GenBank/DDBJ whole genome shotgun (WGS) entry which is preliminary data.</text>
</comment>
<dbReference type="PANTHER" id="PTHR43542:SF1">
    <property type="entry name" value="METHYLTRANSFERASE"/>
    <property type="match status" value="1"/>
</dbReference>
<dbReference type="GO" id="GO:0008168">
    <property type="term" value="F:methyltransferase activity"/>
    <property type="evidence" value="ECO:0007669"/>
    <property type="project" value="UniProtKB-KW"/>
</dbReference>
<dbReference type="InterPro" id="IPR002052">
    <property type="entry name" value="DNA_methylase_N6_adenine_CS"/>
</dbReference>
<dbReference type="SUPFAM" id="SSF53335">
    <property type="entry name" value="S-adenosyl-L-methionine-dependent methyltransferases"/>
    <property type="match status" value="1"/>
</dbReference>
<dbReference type="RefSeq" id="WP_183477913.1">
    <property type="nucleotide sequence ID" value="NZ_JACIFO010000007.1"/>
</dbReference>
<evidence type="ECO:0000313" key="4">
    <source>
        <dbReference type="Proteomes" id="UP000553034"/>
    </source>
</evidence>
<evidence type="ECO:0000256" key="1">
    <source>
        <dbReference type="ARBA" id="ARBA00022603"/>
    </source>
</evidence>
<evidence type="ECO:0000256" key="2">
    <source>
        <dbReference type="ARBA" id="ARBA00022679"/>
    </source>
</evidence>
<dbReference type="PANTHER" id="PTHR43542">
    <property type="entry name" value="METHYLTRANSFERASE"/>
    <property type="match status" value="1"/>
</dbReference>
<dbReference type="CDD" id="cd02440">
    <property type="entry name" value="AdoMet_MTases"/>
    <property type="match status" value="1"/>
</dbReference>
<gene>
    <name evidence="3" type="ORF">GGR32_001868</name>
</gene>
<accession>A0A840EVM0</accession>
<dbReference type="GO" id="GO:0031167">
    <property type="term" value="P:rRNA methylation"/>
    <property type="evidence" value="ECO:0007669"/>
    <property type="project" value="InterPro"/>
</dbReference>
<dbReference type="InterPro" id="IPR004398">
    <property type="entry name" value="RNA_MeTrfase_RsmD"/>
</dbReference>
<reference evidence="3 4" key="1">
    <citation type="submission" date="2020-08" db="EMBL/GenBank/DDBJ databases">
        <title>Genomic Encyclopedia of Type Strains, Phase IV (KMG-IV): sequencing the most valuable type-strain genomes for metagenomic binning, comparative biology and taxonomic classification.</title>
        <authorList>
            <person name="Goeker M."/>
        </authorList>
    </citation>
    <scope>NUCLEOTIDE SEQUENCE [LARGE SCALE GENOMIC DNA]</scope>
    <source>
        <strain evidence="3 4">DSM 29568</strain>
    </source>
</reference>
<dbReference type="Pfam" id="PF03602">
    <property type="entry name" value="Cons_hypoth95"/>
    <property type="match status" value="1"/>
</dbReference>
<evidence type="ECO:0000313" key="3">
    <source>
        <dbReference type="EMBL" id="MBB4119566.1"/>
    </source>
</evidence>
<dbReference type="PIRSF" id="PIRSF004553">
    <property type="entry name" value="CHP00095"/>
    <property type="match status" value="1"/>
</dbReference>
<keyword evidence="2 3" id="KW-0808">Transferase</keyword>
<dbReference type="Gene3D" id="3.40.50.150">
    <property type="entry name" value="Vaccinia Virus protein VP39"/>
    <property type="match status" value="1"/>
</dbReference>
<organism evidence="3 4">
    <name type="scientific">Mesonia hippocampi</name>
    <dbReference type="NCBI Taxonomy" id="1628250"/>
    <lineage>
        <taxon>Bacteria</taxon>
        <taxon>Pseudomonadati</taxon>
        <taxon>Bacteroidota</taxon>
        <taxon>Flavobacteriia</taxon>
        <taxon>Flavobacteriales</taxon>
        <taxon>Flavobacteriaceae</taxon>
        <taxon>Mesonia</taxon>
    </lineage>
</organism>
<keyword evidence="4" id="KW-1185">Reference proteome</keyword>
<dbReference type="Proteomes" id="UP000553034">
    <property type="component" value="Unassembled WGS sequence"/>
</dbReference>